<reference evidence="1" key="2">
    <citation type="journal article" date="2023" name="Commun. Biol.">
        <title>Intrasexual cuticular hydrocarbon dimorphism in a wasp sheds light on hydrocarbon biosynthesis genes in Hymenoptera.</title>
        <authorList>
            <person name="Moris V.C."/>
            <person name="Podsiadlowski L."/>
            <person name="Martin S."/>
            <person name="Oeyen J.P."/>
            <person name="Donath A."/>
            <person name="Petersen M."/>
            <person name="Wilbrandt J."/>
            <person name="Misof B."/>
            <person name="Liedtke D."/>
            <person name="Thamm M."/>
            <person name="Scheiner R."/>
            <person name="Schmitt T."/>
            <person name="Niehuis O."/>
        </authorList>
    </citation>
    <scope>NUCLEOTIDE SEQUENCE</scope>
    <source>
        <strain evidence="1">GBR_01_08_01A</strain>
    </source>
</reference>
<name>A0AAD9VVU7_9HYME</name>
<keyword evidence="2" id="KW-1185">Reference proteome</keyword>
<reference evidence="1" key="1">
    <citation type="submission" date="2021-08" db="EMBL/GenBank/DDBJ databases">
        <authorList>
            <person name="Misof B."/>
            <person name="Oliver O."/>
            <person name="Podsiadlowski L."/>
            <person name="Donath A."/>
            <person name="Peters R."/>
            <person name="Mayer C."/>
            <person name="Rust J."/>
            <person name="Gunkel S."/>
            <person name="Lesny P."/>
            <person name="Martin S."/>
            <person name="Oeyen J.P."/>
            <person name="Petersen M."/>
            <person name="Panagiotis P."/>
            <person name="Wilbrandt J."/>
            <person name="Tanja T."/>
        </authorList>
    </citation>
    <scope>NUCLEOTIDE SEQUENCE</scope>
    <source>
        <strain evidence="1">GBR_01_08_01A</strain>
        <tissue evidence="1">Thorax + abdomen</tissue>
    </source>
</reference>
<proteinExistence type="predicted"/>
<dbReference type="EMBL" id="JAIFRP010000006">
    <property type="protein sequence ID" value="KAK2587840.1"/>
    <property type="molecule type" value="Genomic_DNA"/>
</dbReference>
<organism evidence="1 2">
    <name type="scientific">Odynerus spinipes</name>
    <dbReference type="NCBI Taxonomy" id="1348599"/>
    <lineage>
        <taxon>Eukaryota</taxon>
        <taxon>Metazoa</taxon>
        <taxon>Ecdysozoa</taxon>
        <taxon>Arthropoda</taxon>
        <taxon>Hexapoda</taxon>
        <taxon>Insecta</taxon>
        <taxon>Pterygota</taxon>
        <taxon>Neoptera</taxon>
        <taxon>Endopterygota</taxon>
        <taxon>Hymenoptera</taxon>
        <taxon>Apocrita</taxon>
        <taxon>Aculeata</taxon>
        <taxon>Vespoidea</taxon>
        <taxon>Vespidae</taxon>
        <taxon>Eumeninae</taxon>
        <taxon>Odynerus</taxon>
    </lineage>
</organism>
<gene>
    <name evidence="1" type="ORF">KPH14_003937</name>
</gene>
<sequence length="174" mass="20363">MDWQNEEADFFYVDNFSWNESNLLSRTKSEVSLAGVLGRSVSSKEVQVSFINCKESRSFTSAFEQLDLDVNSKDSTELIQKSCDVQTDPPYDHETENMLTGFQTREIPSFRLVIQGPEILNFQGTKHAPKDIARYWKKDSRMWLWKSGQREHDRDQSEFSTHFCTSDQNLKRFQ</sequence>
<dbReference type="Proteomes" id="UP001258017">
    <property type="component" value="Unassembled WGS sequence"/>
</dbReference>
<dbReference type="AlphaFoldDB" id="A0AAD9VVU7"/>
<accession>A0AAD9VVU7</accession>
<comment type="caution">
    <text evidence="1">The sequence shown here is derived from an EMBL/GenBank/DDBJ whole genome shotgun (WGS) entry which is preliminary data.</text>
</comment>
<evidence type="ECO:0000313" key="2">
    <source>
        <dbReference type="Proteomes" id="UP001258017"/>
    </source>
</evidence>
<evidence type="ECO:0000313" key="1">
    <source>
        <dbReference type="EMBL" id="KAK2587840.1"/>
    </source>
</evidence>
<protein>
    <submittedName>
        <fullName evidence="1">Uncharacterized protein</fullName>
    </submittedName>
</protein>